<keyword evidence="4" id="KW-1185">Reference proteome</keyword>
<evidence type="ECO:0000256" key="2">
    <source>
        <dbReference type="SAM" id="MobiDB-lite"/>
    </source>
</evidence>
<evidence type="ECO:0008006" key="5">
    <source>
        <dbReference type="Google" id="ProtNLM"/>
    </source>
</evidence>
<comment type="caution">
    <text evidence="3">The sequence shown here is derived from an EMBL/GenBank/DDBJ whole genome shotgun (WGS) entry which is preliminary data.</text>
</comment>
<feature type="compositionally biased region" description="Basic and acidic residues" evidence="2">
    <location>
        <begin position="1"/>
        <end position="10"/>
    </location>
</feature>
<reference evidence="3" key="1">
    <citation type="thesis" date="2020" institute="ProQuest LLC" country="789 East Eisenhower Parkway, Ann Arbor, MI, USA">
        <title>Comparative Genomics and Chromosome Evolution.</title>
        <authorList>
            <person name="Mudd A.B."/>
        </authorList>
    </citation>
    <scope>NUCLEOTIDE SEQUENCE</scope>
    <source>
        <strain evidence="3">1538</strain>
        <tissue evidence="3">Blood</tissue>
    </source>
</reference>
<feature type="coiled-coil region" evidence="1">
    <location>
        <begin position="276"/>
        <end position="317"/>
    </location>
</feature>
<sequence>MLAEERRETDTLQPETHAGSGIGGLPESSPSFSDTGGFLSLEDLEARFQFCIAAVEDLERERDELISELTLLREPSLEAVQRAHEEVVQAFGQRARVELERDALKEEIRGTRRRLFRVTKECVACQYQLENRRQELTQKKAEREELEVLAARLTEELTQLRDTFAQEREGEELRLRAPHTRRVPREFQERRRLSADLQSLTEEQHSSLQDEYGPKLLQLLERVERGAQAVRDAQEELVKMREQIRPLEQEACHLQVQKCNLQEQILLMKKKRGEEVLLYREQLQDLEDKRREIKISVQLQEHRNKELEELRKSLAKELAVYKYVPSSQGIIGEIL</sequence>
<dbReference type="PANTHER" id="PTHR47147">
    <property type="entry name" value="SYNCOILIN"/>
    <property type="match status" value="1"/>
</dbReference>
<proteinExistence type="predicted"/>
<dbReference type="GO" id="GO:0005882">
    <property type="term" value="C:intermediate filament"/>
    <property type="evidence" value="ECO:0007669"/>
    <property type="project" value="InterPro"/>
</dbReference>
<feature type="coiled-coil region" evidence="1">
    <location>
        <begin position="41"/>
        <end position="68"/>
    </location>
</feature>
<accession>A0AAV3AQ49</accession>
<organism evidence="3 4">
    <name type="scientific">Pyxicephalus adspersus</name>
    <name type="common">African bullfrog</name>
    <dbReference type="NCBI Taxonomy" id="30357"/>
    <lineage>
        <taxon>Eukaryota</taxon>
        <taxon>Metazoa</taxon>
        <taxon>Chordata</taxon>
        <taxon>Craniata</taxon>
        <taxon>Vertebrata</taxon>
        <taxon>Euteleostomi</taxon>
        <taxon>Amphibia</taxon>
        <taxon>Batrachia</taxon>
        <taxon>Anura</taxon>
        <taxon>Neobatrachia</taxon>
        <taxon>Ranoidea</taxon>
        <taxon>Pyxicephalidae</taxon>
        <taxon>Pyxicephalinae</taxon>
        <taxon>Pyxicephalus</taxon>
    </lineage>
</organism>
<protein>
    <recommendedName>
        <fullName evidence="5">Syncoilin</fullName>
    </recommendedName>
</protein>
<dbReference type="EMBL" id="DYDO01000001">
    <property type="protein sequence ID" value="DBA33526.1"/>
    <property type="molecule type" value="Genomic_DNA"/>
</dbReference>
<feature type="coiled-coil region" evidence="1">
    <location>
        <begin position="216"/>
        <end position="250"/>
    </location>
</feature>
<feature type="coiled-coil region" evidence="1">
    <location>
        <begin position="94"/>
        <end position="163"/>
    </location>
</feature>
<evidence type="ECO:0000256" key="1">
    <source>
        <dbReference type="SAM" id="Coils"/>
    </source>
</evidence>
<name>A0AAV3AQ49_PYXAD</name>
<dbReference type="AlphaFoldDB" id="A0AAV3AQ49"/>
<feature type="region of interest" description="Disordered" evidence="2">
    <location>
        <begin position="1"/>
        <end position="36"/>
    </location>
</feature>
<dbReference type="InterPro" id="IPR027702">
    <property type="entry name" value="Syncoilin"/>
</dbReference>
<gene>
    <name evidence="3" type="ORF">GDO54_001197</name>
</gene>
<dbReference type="Proteomes" id="UP001181693">
    <property type="component" value="Unassembled WGS sequence"/>
</dbReference>
<evidence type="ECO:0000313" key="4">
    <source>
        <dbReference type="Proteomes" id="UP001181693"/>
    </source>
</evidence>
<dbReference type="PANTHER" id="PTHR47147:SF1">
    <property type="entry name" value="SYNCOILIN"/>
    <property type="match status" value="1"/>
</dbReference>
<evidence type="ECO:0000313" key="3">
    <source>
        <dbReference type="EMBL" id="DBA33526.1"/>
    </source>
</evidence>
<keyword evidence="1" id="KW-0175">Coiled coil</keyword>